<gene>
    <name evidence="7" type="ORF">UM93_11760</name>
</gene>
<dbReference type="PANTHER" id="PTHR11717:SF7">
    <property type="entry name" value="LOW MOLECULAR WEIGHT PHOSPHOTYROSINE PROTEIN PHOSPHATASE"/>
    <property type="match status" value="1"/>
</dbReference>
<dbReference type="InterPro" id="IPR036196">
    <property type="entry name" value="Ptyr_pPase_sf"/>
</dbReference>
<evidence type="ECO:0000256" key="3">
    <source>
        <dbReference type="ARBA" id="ARBA00022801"/>
    </source>
</evidence>
<protein>
    <recommendedName>
        <fullName evidence="2">protein-tyrosine-phosphatase</fullName>
        <ecNumber evidence="2">3.1.3.48</ecNumber>
    </recommendedName>
</protein>
<dbReference type="InterPro" id="IPR023485">
    <property type="entry name" value="Ptyr_pPase"/>
</dbReference>
<proteinExistence type="inferred from homology"/>
<dbReference type="RefSeq" id="WP_045075770.1">
    <property type="nucleotide sequence ID" value="NZ_CP011005.1"/>
</dbReference>
<dbReference type="EC" id="3.1.3.48" evidence="2"/>
<dbReference type="SUPFAM" id="SSF52788">
    <property type="entry name" value="Phosphotyrosine protein phosphatases I"/>
    <property type="match status" value="1"/>
</dbReference>
<organism evidence="7 8">
    <name type="scientific">Psychromicrobium lacuslunae</name>
    <dbReference type="NCBI Taxonomy" id="1618207"/>
    <lineage>
        <taxon>Bacteria</taxon>
        <taxon>Bacillati</taxon>
        <taxon>Actinomycetota</taxon>
        <taxon>Actinomycetes</taxon>
        <taxon>Micrococcales</taxon>
        <taxon>Micrococcaceae</taxon>
        <taxon>Psychromicrobium</taxon>
    </lineage>
</organism>
<dbReference type="STRING" id="1618207.UM93_11760"/>
<evidence type="ECO:0000256" key="4">
    <source>
        <dbReference type="ARBA" id="ARBA00022912"/>
    </source>
</evidence>
<dbReference type="CDD" id="cd16343">
    <property type="entry name" value="LMWPTP"/>
    <property type="match status" value="1"/>
</dbReference>
<dbReference type="PANTHER" id="PTHR11717">
    <property type="entry name" value="LOW MOLECULAR WEIGHT PROTEIN TYROSINE PHOSPHATASE"/>
    <property type="match status" value="1"/>
</dbReference>
<feature type="domain" description="Phosphotyrosine protein phosphatase I" evidence="6">
    <location>
        <begin position="5"/>
        <end position="153"/>
    </location>
</feature>
<feature type="active site" description="Nucleophile" evidence="5">
    <location>
        <position position="11"/>
    </location>
</feature>
<feature type="active site" description="Proton donor" evidence="5">
    <location>
        <position position="127"/>
    </location>
</feature>
<dbReference type="PRINTS" id="PR00719">
    <property type="entry name" value="LMWPTPASE"/>
</dbReference>
<dbReference type="Proteomes" id="UP000061839">
    <property type="component" value="Chromosome"/>
</dbReference>
<feature type="active site" evidence="5">
    <location>
        <position position="17"/>
    </location>
</feature>
<keyword evidence="8" id="KW-1185">Reference proteome</keyword>
<keyword evidence="4" id="KW-0904">Protein phosphatase</keyword>
<dbReference type="AlphaFoldDB" id="A0A0D4C035"/>
<evidence type="ECO:0000256" key="2">
    <source>
        <dbReference type="ARBA" id="ARBA00013064"/>
    </source>
</evidence>
<evidence type="ECO:0000259" key="6">
    <source>
        <dbReference type="SMART" id="SM00226"/>
    </source>
</evidence>
<evidence type="ECO:0000313" key="8">
    <source>
        <dbReference type="Proteomes" id="UP000061839"/>
    </source>
</evidence>
<comment type="similarity">
    <text evidence="1">Belongs to the low molecular weight phosphotyrosine protein phosphatase family.</text>
</comment>
<dbReference type="InterPro" id="IPR050438">
    <property type="entry name" value="LMW_PTPase"/>
</dbReference>
<evidence type="ECO:0000313" key="7">
    <source>
        <dbReference type="EMBL" id="AJT42017.1"/>
    </source>
</evidence>
<dbReference type="OrthoDB" id="9784339at2"/>
<evidence type="ECO:0000256" key="5">
    <source>
        <dbReference type="PIRSR" id="PIRSR617867-1"/>
    </source>
</evidence>
<accession>A0A0D4C035</accession>
<evidence type="ECO:0000256" key="1">
    <source>
        <dbReference type="ARBA" id="ARBA00011063"/>
    </source>
</evidence>
<dbReference type="Gene3D" id="3.40.50.2300">
    <property type="match status" value="1"/>
</dbReference>
<dbReference type="PATRIC" id="fig|1618207.4.peg.2384"/>
<keyword evidence="3" id="KW-0378">Hydrolase</keyword>
<reference evidence="7 8" key="1">
    <citation type="journal article" date="2015" name="Genome Announc.">
        <title>Complete Genome Sequencing of Protease-Producing Novel Arthrobacter sp. Strain IHBB 11108 Using PacBio Single-Molecule Real-Time Sequencing Technology.</title>
        <authorList>
            <person name="Kiran S."/>
            <person name="Swarnkar M.K."/>
            <person name="Pal M."/>
            <person name="Thakur R."/>
            <person name="Tewari R."/>
            <person name="Singh A.K."/>
            <person name="Gulati A."/>
        </authorList>
    </citation>
    <scope>NUCLEOTIDE SEQUENCE [LARGE SCALE GENOMIC DNA]</scope>
    <source>
        <strain evidence="7 8">IHBB 11108</strain>
    </source>
</reference>
<dbReference type="EMBL" id="CP011005">
    <property type="protein sequence ID" value="AJT42017.1"/>
    <property type="molecule type" value="Genomic_DNA"/>
</dbReference>
<dbReference type="HOGENOM" id="CLU_071415_2_1_11"/>
<dbReference type="SMART" id="SM00226">
    <property type="entry name" value="LMWPc"/>
    <property type="match status" value="1"/>
</dbReference>
<dbReference type="GO" id="GO:0004725">
    <property type="term" value="F:protein tyrosine phosphatase activity"/>
    <property type="evidence" value="ECO:0007669"/>
    <property type="project" value="UniProtKB-EC"/>
</dbReference>
<dbReference type="Pfam" id="PF01451">
    <property type="entry name" value="LMWPc"/>
    <property type="match status" value="1"/>
</dbReference>
<dbReference type="KEGG" id="ari:UM93_11760"/>
<name>A0A0D4C035_9MICC</name>
<sequence>MSSRYRIVTVCTGNICRSPMAEVILRQAFQDSEVELDSAGTTDWERGSPIDPRAISVLEKHNVEIGSGHQARKFQPEDFVTSDLILALDTDHFDWLQRHAPSATNSEIRLLREFDPAADKADLGIADPWYGDLSDFEETYRLITAALPGVVEYVQTSAAGHA</sequence>
<dbReference type="InterPro" id="IPR017867">
    <property type="entry name" value="Tyr_phospatase_low_mol_wt"/>
</dbReference>